<dbReference type="PANTHER" id="PTHR43531:SF11">
    <property type="entry name" value="METHYL-ACCEPTING CHEMOTAXIS PROTEIN 3"/>
    <property type="match status" value="1"/>
</dbReference>
<dbReference type="InterPro" id="IPR024478">
    <property type="entry name" value="HlyB_4HB_MCP"/>
</dbReference>
<dbReference type="GO" id="GO:0006935">
    <property type="term" value="P:chemotaxis"/>
    <property type="evidence" value="ECO:0007669"/>
    <property type="project" value="UniProtKB-KW"/>
</dbReference>
<dbReference type="CDD" id="cd06225">
    <property type="entry name" value="HAMP"/>
    <property type="match status" value="1"/>
</dbReference>
<dbReference type="GO" id="GO:0004888">
    <property type="term" value="F:transmembrane signaling receptor activity"/>
    <property type="evidence" value="ECO:0007669"/>
    <property type="project" value="InterPro"/>
</dbReference>
<dbReference type="SMART" id="SM00283">
    <property type="entry name" value="MA"/>
    <property type="match status" value="1"/>
</dbReference>
<dbReference type="PROSITE" id="PS50885">
    <property type="entry name" value="HAMP"/>
    <property type="match status" value="1"/>
</dbReference>
<name>A0AAX1UIG5_CERSP</name>
<dbReference type="SMART" id="SM00304">
    <property type="entry name" value="HAMP"/>
    <property type="match status" value="1"/>
</dbReference>
<dbReference type="Proteomes" id="UP000266305">
    <property type="component" value="Unassembled WGS sequence"/>
</dbReference>
<evidence type="ECO:0000256" key="3">
    <source>
        <dbReference type="PROSITE-ProRule" id="PRU00284"/>
    </source>
</evidence>
<feature type="region of interest" description="Disordered" evidence="4">
    <location>
        <begin position="309"/>
        <end position="330"/>
    </location>
</feature>
<dbReference type="Pfam" id="PF00015">
    <property type="entry name" value="MCPsignal"/>
    <property type="match status" value="1"/>
</dbReference>
<comment type="caution">
    <text evidence="8">The sequence shown here is derived from an EMBL/GenBank/DDBJ whole genome shotgun (WGS) entry which is preliminary data.</text>
</comment>
<gene>
    <name evidence="8" type="ORF">D1114_15670</name>
</gene>
<keyword evidence="1" id="KW-0145">Chemotaxis</keyword>
<proteinExistence type="inferred from homology"/>
<dbReference type="GO" id="GO:0005886">
    <property type="term" value="C:plasma membrane"/>
    <property type="evidence" value="ECO:0007669"/>
    <property type="project" value="TreeGrafter"/>
</dbReference>
<dbReference type="AlphaFoldDB" id="A0AAX1UIG5"/>
<dbReference type="SUPFAM" id="SSF58104">
    <property type="entry name" value="Methyl-accepting chemotaxis protein (MCP) signaling domain"/>
    <property type="match status" value="1"/>
</dbReference>
<evidence type="ECO:0000256" key="5">
    <source>
        <dbReference type="SAM" id="Phobius"/>
    </source>
</evidence>
<dbReference type="InterPro" id="IPR004089">
    <property type="entry name" value="MCPsignal_dom"/>
</dbReference>
<dbReference type="RefSeq" id="WP_119000714.1">
    <property type="nucleotide sequence ID" value="NZ_QWGP01000019.1"/>
</dbReference>
<reference evidence="8 9" key="1">
    <citation type="submission" date="2018-08" db="EMBL/GenBank/DDBJ databases">
        <title>Draft genome sequence of Rhodobacter sphaeroides FY.</title>
        <authorList>
            <person name="Rayyan A."/>
            <person name="Meyer T.E."/>
            <person name="Kyndt J.A."/>
        </authorList>
    </citation>
    <scope>NUCLEOTIDE SEQUENCE [LARGE SCALE GENOMIC DNA]</scope>
    <source>
        <strain evidence="8 9">FY</strain>
    </source>
</reference>
<evidence type="ECO:0000259" key="6">
    <source>
        <dbReference type="PROSITE" id="PS50111"/>
    </source>
</evidence>
<protein>
    <submittedName>
        <fullName evidence="8">HAMP domain-containing protein</fullName>
    </submittedName>
</protein>
<feature type="transmembrane region" description="Helical" evidence="5">
    <location>
        <begin position="183"/>
        <end position="208"/>
    </location>
</feature>
<comment type="similarity">
    <text evidence="2">Belongs to the methyl-accepting chemotaxis (MCP) protein family.</text>
</comment>
<keyword evidence="5" id="KW-1133">Transmembrane helix</keyword>
<accession>A0AAX1UIG5</accession>
<organism evidence="8 9">
    <name type="scientific">Cereibacter sphaeroides</name>
    <name type="common">Rhodobacter sphaeroides</name>
    <dbReference type="NCBI Taxonomy" id="1063"/>
    <lineage>
        <taxon>Bacteria</taxon>
        <taxon>Pseudomonadati</taxon>
        <taxon>Pseudomonadota</taxon>
        <taxon>Alphaproteobacteria</taxon>
        <taxon>Rhodobacterales</taxon>
        <taxon>Paracoccaceae</taxon>
        <taxon>Cereibacter</taxon>
    </lineage>
</organism>
<dbReference type="Pfam" id="PF00672">
    <property type="entry name" value="HAMP"/>
    <property type="match status" value="1"/>
</dbReference>
<dbReference type="InterPro" id="IPR051310">
    <property type="entry name" value="MCP_chemotaxis"/>
</dbReference>
<evidence type="ECO:0000256" key="2">
    <source>
        <dbReference type="ARBA" id="ARBA00029447"/>
    </source>
</evidence>
<evidence type="ECO:0000313" key="8">
    <source>
        <dbReference type="EMBL" id="RHZ93091.1"/>
    </source>
</evidence>
<dbReference type="PROSITE" id="PS50111">
    <property type="entry name" value="CHEMOTAXIS_TRANSDUC_2"/>
    <property type="match status" value="1"/>
</dbReference>
<keyword evidence="3" id="KW-0807">Transducer</keyword>
<feature type="domain" description="HAMP" evidence="7">
    <location>
        <begin position="208"/>
        <end position="260"/>
    </location>
</feature>
<keyword evidence="5" id="KW-0812">Transmembrane</keyword>
<dbReference type="EMBL" id="QWGP01000019">
    <property type="protein sequence ID" value="RHZ93091.1"/>
    <property type="molecule type" value="Genomic_DNA"/>
</dbReference>
<dbReference type="GO" id="GO:0007165">
    <property type="term" value="P:signal transduction"/>
    <property type="evidence" value="ECO:0007669"/>
    <property type="project" value="UniProtKB-KW"/>
</dbReference>
<dbReference type="Gene3D" id="1.10.287.950">
    <property type="entry name" value="Methyl-accepting chemotaxis protein"/>
    <property type="match status" value="1"/>
</dbReference>
<evidence type="ECO:0000256" key="1">
    <source>
        <dbReference type="ARBA" id="ARBA00022500"/>
    </source>
</evidence>
<evidence type="ECO:0000259" key="7">
    <source>
        <dbReference type="PROSITE" id="PS50885"/>
    </source>
</evidence>
<evidence type="ECO:0000256" key="4">
    <source>
        <dbReference type="SAM" id="MobiDB-lite"/>
    </source>
</evidence>
<dbReference type="PANTHER" id="PTHR43531">
    <property type="entry name" value="PROTEIN ICFG"/>
    <property type="match status" value="1"/>
</dbReference>
<evidence type="ECO:0000313" key="9">
    <source>
        <dbReference type="Proteomes" id="UP000266305"/>
    </source>
</evidence>
<sequence length="534" mass="56761">MRLSIRNKLGASFLVVFAMAGTTNLYALYTINRLNDDMAILVTRDFERVRLAERLNAEQLRMKSAIRDHMLSPPAGKAAEKAEVAAARANMRESFDSLVATSPEADRTALAEYEDLWTQSIRVNDKALLLSEEGRTEEARKLLWGDYFTRLQASRMEIMEGLRDRSLVALKATQAEAAEARRLTVLLMASSIAAGTLIAFLAAGWLILSIGRGLGRALALARRVADGDLTETAVLRGNDEITDLLRALNAMVVRLRDVVGRVTAAVGDVASGSAEVAATSEQLSQGASEQAAATVQASASVEEIAATVRQSAENSGQTERMARSSAEAARQSGAAVSDAVSAMRGIAERIHVVQEIARQTDLLALNAAVEAARAGEHGRGFAVVATEVRRLAERSQAAAAEISDLSSTTARSAVAAGGMIENLVPDIARTADLVSDISSASQELAAGTSQVSQALHQLDTVTQQNTAAASELSGRAADLSERSEDLRAAVSYFRTGGPAVQAPLKAERTTLMQRDSDARLEEDLDAAFARARVA</sequence>
<keyword evidence="5" id="KW-0472">Membrane</keyword>
<feature type="domain" description="Methyl-accepting transducer" evidence="6">
    <location>
        <begin position="265"/>
        <end position="480"/>
    </location>
</feature>
<dbReference type="InterPro" id="IPR004090">
    <property type="entry name" value="Chemotax_Me-accpt_rcpt"/>
</dbReference>
<dbReference type="InterPro" id="IPR003660">
    <property type="entry name" value="HAMP_dom"/>
</dbReference>
<dbReference type="Pfam" id="PF12729">
    <property type="entry name" value="4HB_MCP_1"/>
    <property type="match status" value="1"/>
</dbReference>
<feature type="compositionally biased region" description="Polar residues" evidence="4">
    <location>
        <begin position="309"/>
        <end position="318"/>
    </location>
</feature>
<dbReference type="PRINTS" id="PR00260">
    <property type="entry name" value="CHEMTRNSDUCR"/>
</dbReference>